<dbReference type="Proteomes" id="UP000265715">
    <property type="component" value="Unassembled WGS sequence"/>
</dbReference>
<dbReference type="AlphaFoldDB" id="A0A399F2B1"/>
<proteinExistence type="predicted"/>
<reference evidence="1 2" key="1">
    <citation type="submission" date="2018-08" db="EMBL/GenBank/DDBJ databases">
        <title>Meiothermus terrae DSM 26712 genome sequencing project.</title>
        <authorList>
            <person name="Da Costa M.S."/>
            <person name="Albuquerque L."/>
            <person name="Raposo P."/>
            <person name="Froufe H.J.C."/>
            <person name="Barroso C.S."/>
            <person name="Egas C."/>
        </authorList>
    </citation>
    <scope>NUCLEOTIDE SEQUENCE [LARGE SCALE GENOMIC DNA]</scope>
    <source>
        <strain evidence="1 2">DSM 26712</strain>
    </source>
</reference>
<protein>
    <submittedName>
        <fullName evidence="1">Uncharacterized protein</fullName>
    </submittedName>
</protein>
<keyword evidence="2" id="KW-1185">Reference proteome</keyword>
<dbReference type="EMBL" id="QXDL01000002">
    <property type="protein sequence ID" value="RIH90877.1"/>
    <property type="molecule type" value="Genomic_DNA"/>
</dbReference>
<evidence type="ECO:0000313" key="1">
    <source>
        <dbReference type="EMBL" id="RIH90877.1"/>
    </source>
</evidence>
<evidence type="ECO:0000313" key="2">
    <source>
        <dbReference type="Proteomes" id="UP000265715"/>
    </source>
</evidence>
<comment type="caution">
    <text evidence="1">The sequence shown here is derived from an EMBL/GenBank/DDBJ whole genome shotgun (WGS) entry which is preliminary data.</text>
</comment>
<gene>
    <name evidence="1" type="ORF">Mterra_00101</name>
</gene>
<organism evidence="1 2">
    <name type="scientific">Calidithermus terrae</name>
    <dbReference type="NCBI Taxonomy" id="1408545"/>
    <lineage>
        <taxon>Bacteria</taxon>
        <taxon>Thermotogati</taxon>
        <taxon>Deinococcota</taxon>
        <taxon>Deinococci</taxon>
        <taxon>Thermales</taxon>
        <taxon>Thermaceae</taxon>
        <taxon>Calidithermus</taxon>
    </lineage>
</organism>
<sequence>METPQPKRLRRRKPGDLAQLRAVLWGMLLEAEAIARDAGQDVHARLKAISALATTAGAYLKATEQADLEARVQALEAALQQQPRMRKVL</sequence>
<accession>A0A399F2B1</accession>
<name>A0A399F2B1_9DEIN</name>